<comment type="domain">
    <text evidence="14">The twin CX3C motif contains 4 conserved Cys residues that form 2 disulfide bonds in the mitochondrial intermembrane space.</text>
</comment>
<keyword evidence="3 14" id="KW-0813">Transport</keyword>
<dbReference type="Proteomes" id="UP000076874">
    <property type="component" value="Unassembled WGS sequence"/>
</dbReference>
<keyword evidence="18" id="KW-1185">Reference proteome</keyword>
<dbReference type="GO" id="GO:0046872">
    <property type="term" value="F:metal ion binding"/>
    <property type="evidence" value="ECO:0007669"/>
    <property type="project" value="UniProtKB-KW"/>
</dbReference>
<dbReference type="SUPFAM" id="SSF144122">
    <property type="entry name" value="Tim10-like"/>
    <property type="match status" value="1"/>
</dbReference>
<keyword evidence="4" id="KW-0479">Metal-binding</keyword>
<comment type="subcellular location">
    <subcellularLocation>
        <location evidence="1 14">Mitochondrion inner membrane</location>
        <topology evidence="1 14">Peripheral membrane protein</topology>
        <orientation evidence="1 14">Intermembrane side</orientation>
    </subcellularLocation>
</comment>
<evidence type="ECO:0000256" key="6">
    <source>
        <dbReference type="ARBA" id="ARBA00022833"/>
    </source>
</evidence>
<sequence length="113" mass="12253">MFFSKSKDAASPDTLPAGATPAAAPTGSMDTDSVKKAIIQRILIESNTATARQLIDNMNQHCFESCITKPGSSISSKEETCVSQCMDRYIAAWNQVNAAYMRRIHHELSSASP</sequence>
<evidence type="ECO:0000256" key="8">
    <source>
        <dbReference type="ARBA" id="ARBA00023010"/>
    </source>
</evidence>
<keyword evidence="9 14" id="KW-0496">Mitochondrion</keyword>
<evidence type="ECO:0000256" key="12">
    <source>
        <dbReference type="ARBA" id="ARBA00025151"/>
    </source>
</evidence>
<evidence type="ECO:0000256" key="15">
    <source>
        <dbReference type="SAM" id="MobiDB-lite"/>
    </source>
</evidence>
<dbReference type="AlphaFoldDB" id="A0A167RGW2"/>
<comment type="caution">
    <text evidence="17">The sequence shown here is derived from an EMBL/GenBank/DDBJ whole genome shotgun (WGS) entry which is preliminary data.</text>
</comment>
<feature type="domain" description="Tim10-like" evidence="16">
    <location>
        <begin position="42"/>
        <end position="101"/>
    </location>
</feature>
<evidence type="ECO:0000256" key="4">
    <source>
        <dbReference type="ARBA" id="ARBA00022723"/>
    </source>
</evidence>
<comment type="function">
    <text evidence="12">Mitochondrial intermembrane chaperone that participates in the import and insertion of some multi-pass transmembrane proteins into the mitochondrial inner membrane. Also required for the transfer of beta-barrel precursors from the TOM complex to the sorting and assembly machinery (SAM complex) of the outer membrane. Acts as a chaperone-like protein that protects the hydrophobic precursors from aggregation and guide them through the mitochondrial intermembrane space. The TIM8-TIM13 complex is non essential and only mediates the import of few proteins, while the predominant TIM9-TIM10 70 kDa complex is crucial and mediates the import of much more proteins.</text>
</comment>
<proteinExistence type="inferred from homology"/>
<dbReference type="Gene3D" id="1.10.287.810">
    <property type="entry name" value="Mitochondrial import inner membrane translocase subunit tim13 like domains"/>
    <property type="match status" value="1"/>
</dbReference>
<evidence type="ECO:0000256" key="14">
    <source>
        <dbReference type="RuleBase" id="RU367043"/>
    </source>
</evidence>
<evidence type="ECO:0000256" key="7">
    <source>
        <dbReference type="ARBA" id="ARBA00022927"/>
    </source>
</evidence>
<evidence type="ECO:0000256" key="11">
    <source>
        <dbReference type="ARBA" id="ARBA00023186"/>
    </source>
</evidence>
<dbReference type="GO" id="GO:0045039">
    <property type="term" value="P:protein insertion into mitochondrial inner membrane"/>
    <property type="evidence" value="ECO:0007669"/>
    <property type="project" value="UniProtKB-ARBA"/>
</dbReference>
<comment type="subunit">
    <text evidence="13">Heterohexamer; composed of 3 copies of TIM8 and 3 copies of TIM13, named soluble 70 kDa complex. Associates with the TIM22 complex, whose core is composed of TIM22 and TIM54. Interacts with the transmembrane regions of multi-pass transmembrane proteins in transit.</text>
</comment>
<comment type="similarity">
    <text evidence="2 14">Belongs to the small Tim family.</text>
</comment>
<feature type="compositionally biased region" description="Low complexity" evidence="15">
    <location>
        <begin position="16"/>
        <end position="27"/>
    </location>
</feature>
<dbReference type="InterPro" id="IPR035427">
    <property type="entry name" value="Tim10-like_dom_sf"/>
</dbReference>
<dbReference type="GO" id="GO:0015031">
    <property type="term" value="P:protein transport"/>
    <property type="evidence" value="ECO:0007669"/>
    <property type="project" value="UniProtKB-KW"/>
</dbReference>
<protein>
    <recommendedName>
        <fullName evidence="14">Mitochondrial import inner membrane translocase subunit</fullName>
    </recommendedName>
</protein>
<dbReference type="GO" id="GO:0005743">
    <property type="term" value="C:mitochondrial inner membrane"/>
    <property type="evidence" value="ECO:0007669"/>
    <property type="project" value="UniProtKB-SubCell"/>
</dbReference>
<evidence type="ECO:0000256" key="3">
    <source>
        <dbReference type="ARBA" id="ARBA00022448"/>
    </source>
</evidence>
<keyword evidence="5 14" id="KW-0999">Mitochondrion inner membrane</keyword>
<evidence type="ECO:0000256" key="9">
    <source>
        <dbReference type="ARBA" id="ARBA00023128"/>
    </source>
</evidence>
<feature type="region of interest" description="Disordered" evidence="15">
    <location>
        <begin position="1"/>
        <end position="31"/>
    </location>
</feature>
<keyword evidence="11 14" id="KW-0143">Chaperone</keyword>
<evidence type="ECO:0000256" key="1">
    <source>
        <dbReference type="ARBA" id="ARBA00004137"/>
    </source>
</evidence>
<organism evidence="17 18">
    <name type="scientific">Niveomyces insectorum RCEF 264</name>
    <dbReference type="NCBI Taxonomy" id="1081102"/>
    <lineage>
        <taxon>Eukaryota</taxon>
        <taxon>Fungi</taxon>
        <taxon>Dikarya</taxon>
        <taxon>Ascomycota</taxon>
        <taxon>Pezizomycotina</taxon>
        <taxon>Sordariomycetes</taxon>
        <taxon>Hypocreomycetidae</taxon>
        <taxon>Hypocreales</taxon>
        <taxon>Cordycipitaceae</taxon>
        <taxon>Niveomyces</taxon>
    </lineage>
</organism>
<evidence type="ECO:0000256" key="5">
    <source>
        <dbReference type="ARBA" id="ARBA00022792"/>
    </source>
</evidence>
<dbReference type="STRING" id="1081102.A0A167RGW2"/>
<dbReference type="GO" id="GO:0042719">
    <property type="term" value="C:mitochondrial intermembrane space chaperone complex"/>
    <property type="evidence" value="ECO:0007669"/>
    <property type="project" value="UniProtKB-ARBA"/>
</dbReference>
<keyword evidence="10 14" id="KW-1015">Disulfide bond</keyword>
<reference evidence="17 18" key="1">
    <citation type="journal article" date="2016" name="Genome Biol. Evol.">
        <title>Divergent and convergent evolution of fungal pathogenicity.</title>
        <authorList>
            <person name="Shang Y."/>
            <person name="Xiao G."/>
            <person name="Zheng P."/>
            <person name="Cen K."/>
            <person name="Zhan S."/>
            <person name="Wang C."/>
        </authorList>
    </citation>
    <scope>NUCLEOTIDE SEQUENCE [LARGE SCALE GENOMIC DNA]</scope>
    <source>
        <strain evidence="17 18">RCEF 264</strain>
    </source>
</reference>
<feature type="compositionally biased region" description="Basic and acidic residues" evidence="15">
    <location>
        <begin position="1"/>
        <end position="10"/>
    </location>
</feature>
<evidence type="ECO:0000256" key="2">
    <source>
        <dbReference type="ARBA" id="ARBA00006720"/>
    </source>
</evidence>
<dbReference type="Pfam" id="PF02953">
    <property type="entry name" value="zf-Tim10_DDP"/>
    <property type="match status" value="1"/>
</dbReference>
<evidence type="ECO:0000313" key="18">
    <source>
        <dbReference type="Proteomes" id="UP000076874"/>
    </source>
</evidence>
<name>A0A167RGW2_9HYPO</name>
<evidence type="ECO:0000259" key="16">
    <source>
        <dbReference type="Pfam" id="PF02953"/>
    </source>
</evidence>
<gene>
    <name evidence="17" type="ORF">SPI_06654</name>
</gene>
<dbReference type="OrthoDB" id="7813104at2759"/>
<dbReference type="InterPro" id="IPR004217">
    <property type="entry name" value="Tim10-like"/>
</dbReference>
<keyword evidence="7 14" id="KW-0653">Protein transport</keyword>
<keyword evidence="8 14" id="KW-0811">Translocation</keyword>
<dbReference type="EMBL" id="AZHD01000012">
    <property type="protein sequence ID" value="OAA58581.1"/>
    <property type="molecule type" value="Genomic_DNA"/>
</dbReference>
<keyword evidence="5 14" id="KW-0472">Membrane</keyword>
<evidence type="ECO:0000256" key="10">
    <source>
        <dbReference type="ARBA" id="ARBA00023157"/>
    </source>
</evidence>
<evidence type="ECO:0000313" key="17">
    <source>
        <dbReference type="EMBL" id="OAA58581.1"/>
    </source>
</evidence>
<dbReference type="FunFam" id="1.10.287.810:FF:000001">
    <property type="entry name" value="mitochondrial import inner membrane translocase subunit TIM13"/>
    <property type="match status" value="1"/>
</dbReference>
<evidence type="ECO:0000256" key="13">
    <source>
        <dbReference type="ARBA" id="ARBA00025862"/>
    </source>
</evidence>
<keyword evidence="6" id="KW-0862">Zinc</keyword>
<accession>A0A167RGW2</accession>